<dbReference type="InterPro" id="IPR036661">
    <property type="entry name" value="Luciferase-like_sf"/>
</dbReference>
<dbReference type="Gene3D" id="3.20.20.30">
    <property type="entry name" value="Luciferase-like domain"/>
    <property type="match status" value="1"/>
</dbReference>
<keyword evidence="1" id="KW-0560">Oxidoreductase</keyword>
<keyword evidence="4" id="KW-1185">Reference proteome</keyword>
<name>A0A8J3N2P3_9CHLR</name>
<accession>A0A8J3N2P3</accession>
<protein>
    <submittedName>
        <fullName evidence="3">N5,N10-methylene tetrahydromethanopterin reductase</fullName>
    </submittedName>
</protein>
<comment type="caution">
    <text evidence="3">The sequence shown here is derived from an EMBL/GenBank/DDBJ whole genome shotgun (WGS) entry which is preliminary data.</text>
</comment>
<feature type="domain" description="Luciferase-like" evidence="2">
    <location>
        <begin position="13"/>
        <end position="307"/>
    </location>
</feature>
<sequence>MQNNEIATPHSPRFGLVLSNRSLVTGTTTVEELLALAQRAEEAGWDSVWVGDSILAKPRLDALVLLGALAVSTRRVKLGPASFTSTPLRDPLQLAYQWYSLDVLSQGRMIFNASQGAPGTQGGTFAEEFAAFHIDPASRMRRMEEAIEILRLASSQERISYTGEYTQFRDVTILPHPIQHSLPIWISTATDPRKPKMTTRALQRVASYADGWMTISRTPALFADNLADIRRYAHEMGRNLGNDFEACLYLDININDDDEVAFQQSKEFLDRYYEHDFTRTEVALRTVFGSPHTCIERLQQFMQAGATAFILRIIGPDEPRQFERITKEVMATLQ</sequence>
<dbReference type="Pfam" id="PF00296">
    <property type="entry name" value="Bac_luciferase"/>
    <property type="match status" value="1"/>
</dbReference>
<evidence type="ECO:0000313" key="3">
    <source>
        <dbReference type="EMBL" id="GHO93415.1"/>
    </source>
</evidence>
<proteinExistence type="predicted"/>
<evidence type="ECO:0000313" key="4">
    <source>
        <dbReference type="Proteomes" id="UP000597444"/>
    </source>
</evidence>
<dbReference type="PANTHER" id="PTHR43244">
    <property type="match status" value="1"/>
</dbReference>
<dbReference type="AlphaFoldDB" id="A0A8J3N2P3"/>
<dbReference type="EMBL" id="BNJK01000001">
    <property type="protein sequence ID" value="GHO93415.1"/>
    <property type="molecule type" value="Genomic_DNA"/>
</dbReference>
<dbReference type="InterPro" id="IPR011251">
    <property type="entry name" value="Luciferase-like_dom"/>
</dbReference>
<reference evidence="3" key="1">
    <citation type="submission" date="2020-10" db="EMBL/GenBank/DDBJ databases">
        <title>Taxonomic study of unclassified bacteria belonging to the class Ktedonobacteria.</title>
        <authorList>
            <person name="Yabe S."/>
            <person name="Wang C.M."/>
            <person name="Zheng Y."/>
            <person name="Sakai Y."/>
            <person name="Cavaletti L."/>
            <person name="Monciardini P."/>
            <person name="Donadio S."/>
        </authorList>
    </citation>
    <scope>NUCLEOTIDE SEQUENCE</scope>
    <source>
        <strain evidence="3">ID150040</strain>
    </source>
</reference>
<dbReference type="PANTHER" id="PTHR43244:SF1">
    <property type="entry name" value="5,10-METHYLENETETRAHYDROMETHANOPTERIN REDUCTASE"/>
    <property type="match status" value="1"/>
</dbReference>
<dbReference type="SUPFAM" id="SSF51679">
    <property type="entry name" value="Bacterial luciferase-like"/>
    <property type="match status" value="1"/>
</dbReference>
<evidence type="ECO:0000259" key="2">
    <source>
        <dbReference type="Pfam" id="PF00296"/>
    </source>
</evidence>
<dbReference type="Proteomes" id="UP000597444">
    <property type="component" value="Unassembled WGS sequence"/>
</dbReference>
<dbReference type="RefSeq" id="WP_220204198.1">
    <property type="nucleotide sequence ID" value="NZ_BNJK01000001.1"/>
</dbReference>
<dbReference type="InterPro" id="IPR050564">
    <property type="entry name" value="F420-G6PD/mer"/>
</dbReference>
<gene>
    <name evidence="3" type="primary">hmd_2</name>
    <name evidence="3" type="ORF">KSF_034630</name>
</gene>
<evidence type="ECO:0000256" key="1">
    <source>
        <dbReference type="ARBA" id="ARBA00023002"/>
    </source>
</evidence>
<dbReference type="GO" id="GO:0016705">
    <property type="term" value="F:oxidoreductase activity, acting on paired donors, with incorporation or reduction of molecular oxygen"/>
    <property type="evidence" value="ECO:0007669"/>
    <property type="project" value="InterPro"/>
</dbReference>
<organism evidence="3 4">
    <name type="scientific">Reticulibacter mediterranei</name>
    <dbReference type="NCBI Taxonomy" id="2778369"/>
    <lineage>
        <taxon>Bacteria</taxon>
        <taxon>Bacillati</taxon>
        <taxon>Chloroflexota</taxon>
        <taxon>Ktedonobacteria</taxon>
        <taxon>Ktedonobacterales</taxon>
        <taxon>Reticulibacteraceae</taxon>
        <taxon>Reticulibacter</taxon>
    </lineage>
</organism>